<dbReference type="PROSITE" id="PS50923">
    <property type="entry name" value="SUSHI"/>
    <property type="match status" value="1"/>
</dbReference>
<dbReference type="InterPro" id="IPR000436">
    <property type="entry name" value="Sushi_SCR_CCP_dom"/>
</dbReference>
<dbReference type="SMART" id="SM00032">
    <property type="entry name" value="CCP"/>
    <property type="match status" value="1"/>
</dbReference>
<keyword evidence="2" id="KW-0768">Sushi</keyword>
<evidence type="ECO:0000313" key="4">
    <source>
        <dbReference type="EMBL" id="KAG9329390.1"/>
    </source>
</evidence>
<dbReference type="OrthoDB" id="6136178at2759"/>
<gene>
    <name evidence="4" type="ORF">JZ751_005424</name>
    <name evidence="5" type="ORF">JZ751_025481</name>
</gene>
<dbReference type="CDD" id="cd00033">
    <property type="entry name" value="CCP"/>
    <property type="match status" value="1"/>
</dbReference>
<sequence>GHSRKRHWQSPAGGKKTYISHSINAIRNFYCEPRCMGSCIRNLVPISCLSQLFDILLWKSSRIRAGSVPEAGLIAKAGTSSPVLSGYNEIAPEEEEAPDVPQLDYRTPRWCNTLRLPHGEVTCFSPRGGNYHNTLGTRCEMSCDRGYRLLGRTSLMCMPNRRWSGTSYCRREFIQDSR</sequence>
<keyword evidence="1" id="KW-1015">Disulfide bond</keyword>
<dbReference type="Pfam" id="PF00084">
    <property type="entry name" value="Sushi"/>
    <property type="match status" value="1"/>
</dbReference>
<evidence type="ECO:0000313" key="5">
    <source>
        <dbReference type="EMBL" id="KAG9338643.1"/>
    </source>
</evidence>
<comment type="caution">
    <text evidence="4">The sequence shown here is derived from an EMBL/GenBank/DDBJ whole genome shotgun (WGS) entry which is preliminary data.</text>
</comment>
<dbReference type="EMBL" id="JAFBMS010001235">
    <property type="protein sequence ID" value="KAG9329390.1"/>
    <property type="molecule type" value="Genomic_DNA"/>
</dbReference>
<dbReference type="Gene3D" id="2.10.70.10">
    <property type="entry name" value="Complement Module, domain 1"/>
    <property type="match status" value="1"/>
</dbReference>
<evidence type="ECO:0000256" key="2">
    <source>
        <dbReference type="PROSITE-ProRule" id="PRU00302"/>
    </source>
</evidence>
<dbReference type="Proteomes" id="UP000824540">
    <property type="component" value="Unassembled WGS sequence"/>
</dbReference>
<accession>A0A8T2MQE1</accession>
<name>A0A8T2MQE1_9TELE</name>
<evidence type="ECO:0000259" key="3">
    <source>
        <dbReference type="PROSITE" id="PS50923"/>
    </source>
</evidence>
<proteinExistence type="predicted"/>
<reference evidence="4" key="1">
    <citation type="thesis" date="2021" institute="BYU ScholarsArchive" country="Provo, UT, USA">
        <title>Applications of and Algorithms for Genome Assembly and Genomic Analyses with an Emphasis on Marine Teleosts.</title>
        <authorList>
            <person name="Pickett B.D."/>
        </authorList>
    </citation>
    <scope>NUCLEOTIDE SEQUENCE</scope>
    <source>
        <strain evidence="4">HI-2016</strain>
    </source>
</reference>
<comment type="caution">
    <text evidence="2">Lacks conserved residue(s) required for the propagation of feature annotation.</text>
</comment>
<dbReference type="SUPFAM" id="SSF57535">
    <property type="entry name" value="Complement control module/SCR domain"/>
    <property type="match status" value="1"/>
</dbReference>
<dbReference type="InterPro" id="IPR035976">
    <property type="entry name" value="Sushi/SCR/CCP_sf"/>
</dbReference>
<protein>
    <recommendedName>
        <fullName evidence="3">Sushi domain-containing protein</fullName>
    </recommendedName>
</protein>
<feature type="domain" description="Sushi" evidence="3">
    <location>
        <begin position="121"/>
        <end position="171"/>
    </location>
</feature>
<dbReference type="AlphaFoldDB" id="A0A8T2MQE1"/>
<organism evidence="4 6">
    <name type="scientific">Albula glossodonta</name>
    <name type="common">roundjaw bonefish</name>
    <dbReference type="NCBI Taxonomy" id="121402"/>
    <lineage>
        <taxon>Eukaryota</taxon>
        <taxon>Metazoa</taxon>
        <taxon>Chordata</taxon>
        <taxon>Craniata</taxon>
        <taxon>Vertebrata</taxon>
        <taxon>Euteleostomi</taxon>
        <taxon>Actinopterygii</taxon>
        <taxon>Neopterygii</taxon>
        <taxon>Teleostei</taxon>
        <taxon>Albuliformes</taxon>
        <taxon>Albulidae</taxon>
        <taxon>Albula</taxon>
    </lineage>
</organism>
<dbReference type="EMBL" id="JAFBMS010000063">
    <property type="protein sequence ID" value="KAG9338643.1"/>
    <property type="molecule type" value="Genomic_DNA"/>
</dbReference>
<keyword evidence="6" id="KW-1185">Reference proteome</keyword>
<feature type="non-terminal residue" evidence="4">
    <location>
        <position position="1"/>
    </location>
</feature>
<evidence type="ECO:0000256" key="1">
    <source>
        <dbReference type="ARBA" id="ARBA00023157"/>
    </source>
</evidence>
<evidence type="ECO:0000313" key="6">
    <source>
        <dbReference type="Proteomes" id="UP000824540"/>
    </source>
</evidence>